<dbReference type="InterPro" id="IPR003848">
    <property type="entry name" value="DUF218"/>
</dbReference>
<keyword evidence="3" id="KW-1185">Reference proteome</keyword>
<evidence type="ECO:0000313" key="3">
    <source>
        <dbReference type="Proteomes" id="UP001241605"/>
    </source>
</evidence>
<dbReference type="Proteomes" id="UP001241605">
    <property type="component" value="Chromosome"/>
</dbReference>
<dbReference type="PANTHER" id="PTHR30336">
    <property type="entry name" value="INNER MEMBRANE PROTEIN, PROBABLE PERMEASE"/>
    <property type="match status" value="1"/>
</dbReference>
<dbReference type="Pfam" id="PF02698">
    <property type="entry name" value="DUF218"/>
    <property type="match status" value="1"/>
</dbReference>
<dbReference type="PANTHER" id="PTHR30336:SF20">
    <property type="entry name" value="DUF218 DOMAIN-CONTAINING PROTEIN"/>
    <property type="match status" value="1"/>
</dbReference>
<dbReference type="EMBL" id="CP124616">
    <property type="protein sequence ID" value="WGW05075.1"/>
    <property type="molecule type" value="Genomic_DNA"/>
</dbReference>
<gene>
    <name evidence="2" type="ORF">QF118_05870</name>
</gene>
<proteinExistence type="predicted"/>
<reference evidence="2 3" key="1">
    <citation type="submission" date="2023-05" db="EMBL/GenBank/DDBJ databases">
        <title>YMD87, complete Genome.</title>
        <authorList>
            <person name="Zhang J."/>
            <person name="Xu X."/>
        </authorList>
    </citation>
    <scope>NUCLEOTIDE SEQUENCE [LARGE SCALE GENOMIC DNA]</scope>
    <source>
        <strain evidence="2 3">YMD87</strain>
    </source>
</reference>
<name>A0ABY8QKC7_9RHOB</name>
<dbReference type="Gene3D" id="3.40.50.620">
    <property type="entry name" value="HUPs"/>
    <property type="match status" value="1"/>
</dbReference>
<dbReference type="CDD" id="cd06259">
    <property type="entry name" value="YdcF-like"/>
    <property type="match status" value="1"/>
</dbReference>
<evidence type="ECO:0000259" key="1">
    <source>
        <dbReference type="Pfam" id="PF02698"/>
    </source>
</evidence>
<feature type="domain" description="DUF218" evidence="1">
    <location>
        <begin position="11"/>
        <end position="142"/>
    </location>
</feature>
<sequence length="164" mass="18029">MKDDTQDQRPVAVVLGAAVWSGGRPSPTLRRRALHAATLWLSGEVRAIVACGGLGQNPPSEAEVIAALCRAAGVPEGAIFLEDRSTTTDENLRFAMPILQGLGAADVVIVTDRYHAPRARLIGRRLGLTVRCACPPLSGAKRRRVLRQYLREGPAYFWYWLRKR</sequence>
<organism evidence="2 3">
    <name type="scientific">Tropicibacter oceani</name>
    <dbReference type="NCBI Taxonomy" id="3058420"/>
    <lineage>
        <taxon>Bacteria</taxon>
        <taxon>Pseudomonadati</taxon>
        <taxon>Pseudomonadota</taxon>
        <taxon>Alphaproteobacteria</taxon>
        <taxon>Rhodobacterales</taxon>
        <taxon>Roseobacteraceae</taxon>
        <taxon>Tropicibacter</taxon>
    </lineage>
</organism>
<dbReference type="InterPro" id="IPR014729">
    <property type="entry name" value="Rossmann-like_a/b/a_fold"/>
</dbReference>
<dbReference type="InterPro" id="IPR051599">
    <property type="entry name" value="Cell_Envelope_Assoc"/>
</dbReference>
<accession>A0ABY8QKC7</accession>
<protein>
    <submittedName>
        <fullName evidence="2">YdcF family protein</fullName>
    </submittedName>
</protein>
<dbReference type="RefSeq" id="WP_282301712.1">
    <property type="nucleotide sequence ID" value="NZ_CP124616.1"/>
</dbReference>
<evidence type="ECO:0000313" key="2">
    <source>
        <dbReference type="EMBL" id="WGW05075.1"/>
    </source>
</evidence>